<dbReference type="UniPathway" id="UPA00251">
    <property type="reaction ID" value="UER00323"/>
</dbReference>
<keyword evidence="5 14" id="KW-0004">4Fe-4S</keyword>
<feature type="binding site" evidence="15">
    <location>
        <position position="131"/>
    </location>
    <ligand>
        <name>S-adenosyl-L-methionine</name>
        <dbReference type="ChEBI" id="CHEBI:59789"/>
        <label>1</label>
    </ligand>
</feature>
<feature type="binding site" evidence="15">
    <location>
        <position position="75"/>
    </location>
    <ligand>
        <name>S-adenosyl-L-methionine</name>
        <dbReference type="ChEBI" id="CHEBI:59789"/>
        <label>1</label>
    </ligand>
</feature>
<dbReference type="SFLD" id="SFLDS00029">
    <property type="entry name" value="Radical_SAM"/>
    <property type="match status" value="1"/>
</dbReference>
<dbReference type="GO" id="GO:0051539">
    <property type="term" value="F:4 iron, 4 sulfur cluster binding"/>
    <property type="evidence" value="ECO:0007669"/>
    <property type="project" value="UniProtKB-KW"/>
</dbReference>
<comment type="catalytic activity">
    <reaction evidence="13 14">
        <text>coproporphyrinogen III + 2 S-adenosyl-L-methionine = protoporphyrinogen IX + 2 5'-deoxyadenosine + 2 L-methionine + 2 CO2</text>
        <dbReference type="Rhea" id="RHEA:15425"/>
        <dbReference type="ChEBI" id="CHEBI:16526"/>
        <dbReference type="ChEBI" id="CHEBI:17319"/>
        <dbReference type="ChEBI" id="CHEBI:57307"/>
        <dbReference type="ChEBI" id="CHEBI:57309"/>
        <dbReference type="ChEBI" id="CHEBI:57844"/>
        <dbReference type="ChEBI" id="CHEBI:59789"/>
        <dbReference type="EC" id="1.3.98.3"/>
    </reaction>
</comment>
<keyword evidence="10 14" id="KW-0408">Iron</keyword>
<evidence type="ECO:0000259" key="17">
    <source>
        <dbReference type="PROSITE" id="PS51918"/>
    </source>
</evidence>
<evidence type="ECO:0000256" key="2">
    <source>
        <dbReference type="ARBA" id="ARBA00004785"/>
    </source>
</evidence>
<name>A0A2T4Z2W7_9HYPH</name>
<accession>A0A2T4Z2W7</accession>
<organism evidence="18 19">
    <name type="scientific">Phreatobacter oligotrophus</name>
    <dbReference type="NCBI Taxonomy" id="1122261"/>
    <lineage>
        <taxon>Bacteria</taxon>
        <taxon>Pseudomonadati</taxon>
        <taxon>Pseudomonadota</taxon>
        <taxon>Alphaproteobacteria</taxon>
        <taxon>Hyphomicrobiales</taxon>
        <taxon>Phreatobacteraceae</taxon>
        <taxon>Phreatobacter</taxon>
    </lineage>
</organism>
<proteinExistence type="inferred from homology"/>
<evidence type="ECO:0000256" key="16">
    <source>
        <dbReference type="PIRSR" id="PIRSR000167-2"/>
    </source>
</evidence>
<feature type="binding site" evidence="15">
    <location>
        <position position="191"/>
    </location>
    <ligand>
        <name>S-adenosyl-L-methionine</name>
        <dbReference type="ChEBI" id="CHEBI:59789"/>
        <label>2</label>
    </ligand>
</feature>
<dbReference type="SUPFAM" id="SSF102114">
    <property type="entry name" value="Radical SAM enzymes"/>
    <property type="match status" value="1"/>
</dbReference>
<keyword evidence="9 14" id="KW-0560">Oxidoreductase</keyword>
<evidence type="ECO:0000256" key="6">
    <source>
        <dbReference type="ARBA" id="ARBA00022490"/>
    </source>
</evidence>
<evidence type="ECO:0000256" key="9">
    <source>
        <dbReference type="ARBA" id="ARBA00023002"/>
    </source>
</evidence>
<evidence type="ECO:0000313" key="18">
    <source>
        <dbReference type="EMBL" id="PTM55114.1"/>
    </source>
</evidence>
<dbReference type="PANTHER" id="PTHR13932">
    <property type="entry name" value="COPROPORPHYRINIGEN III OXIDASE"/>
    <property type="match status" value="1"/>
</dbReference>
<protein>
    <recommendedName>
        <fullName evidence="14">Coproporphyrinogen-III oxidase</fullName>
        <ecNumber evidence="14">1.3.98.3</ecNumber>
    </recommendedName>
</protein>
<dbReference type="NCBIfam" id="TIGR00538">
    <property type="entry name" value="hemN"/>
    <property type="match status" value="1"/>
</dbReference>
<feature type="binding site" evidence="15">
    <location>
        <position position="262"/>
    </location>
    <ligand>
        <name>S-adenosyl-L-methionine</name>
        <dbReference type="ChEBI" id="CHEBI:59789"/>
        <label>2</label>
    </ligand>
</feature>
<dbReference type="GO" id="GO:0005737">
    <property type="term" value="C:cytoplasm"/>
    <property type="evidence" value="ECO:0007669"/>
    <property type="project" value="UniProtKB-SubCell"/>
</dbReference>
<dbReference type="Gene3D" id="1.10.10.920">
    <property type="match status" value="1"/>
</dbReference>
<feature type="binding site" evidence="15">
    <location>
        <position position="228"/>
    </location>
    <ligand>
        <name>S-adenosyl-L-methionine</name>
        <dbReference type="ChEBI" id="CHEBI:59789"/>
        <label>2</label>
    </ligand>
</feature>
<dbReference type="InterPro" id="IPR034505">
    <property type="entry name" value="Coproporphyrinogen-III_oxidase"/>
</dbReference>
<dbReference type="GO" id="GO:0006782">
    <property type="term" value="P:protoporphyrinogen IX biosynthetic process"/>
    <property type="evidence" value="ECO:0007669"/>
    <property type="project" value="UniProtKB-UniPathway"/>
</dbReference>
<comment type="caution">
    <text evidence="18">The sequence shown here is derived from an EMBL/GenBank/DDBJ whole genome shotgun (WGS) entry which is preliminary data.</text>
</comment>
<feature type="binding site" evidence="15">
    <location>
        <position position="203"/>
    </location>
    <ligand>
        <name>S-adenosyl-L-methionine</name>
        <dbReference type="ChEBI" id="CHEBI:59789"/>
        <label>2</label>
    </ligand>
</feature>
<dbReference type="Pfam" id="PF04055">
    <property type="entry name" value="Radical_SAM"/>
    <property type="match status" value="1"/>
</dbReference>
<evidence type="ECO:0000256" key="8">
    <source>
        <dbReference type="ARBA" id="ARBA00022723"/>
    </source>
</evidence>
<evidence type="ECO:0000256" key="11">
    <source>
        <dbReference type="ARBA" id="ARBA00023014"/>
    </source>
</evidence>
<keyword evidence="7 14" id="KW-0949">S-adenosyl-L-methionine</keyword>
<reference evidence="18 19" key="1">
    <citation type="submission" date="2018-04" db="EMBL/GenBank/DDBJ databases">
        <title>Genomic Encyclopedia of Archaeal and Bacterial Type Strains, Phase II (KMG-II): from individual species to whole genera.</title>
        <authorList>
            <person name="Goeker M."/>
        </authorList>
    </citation>
    <scope>NUCLEOTIDE SEQUENCE [LARGE SCALE GENOMIC DNA]</scope>
    <source>
        <strain evidence="18 19">DSM 25521</strain>
    </source>
</reference>
<dbReference type="InterPro" id="IPR013785">
    <property type="entry name" value="Aldolase_TIM"/>
</dbReference>
<evidence type="ECO:0000256" key="5">
    <source>
        <dbReference type="ARBA" id="ARBA00022485"/>
    </source>
</evidence>
<dbReference type="SFLD" id="SFLDG01082">
    <property type="entry name" value="B12-binding_domain_containing"/>
    <property type="match status" value="1"/>
</dbReference>
<feature type="binding site" evidence="16">
    <location>
        <position position="88"/>
    </location>
    <ligand>
        <name>[4Fe-4S] cluster</name>
        <dbReference type="ChEBI" id="CHEBI:49883"/>
        <note>4Fe-4S-S-AdoMet</note>
    </ligand>
</feature>
<dbReference type="InterPro" id="IPR006638">
    <property type="entry name" value="Elp3/MiaA/NifB-like_rSAM"/>
</dbReference>
<keyword evidence="12 14" id="KW-0627">Porphyrin biosynthesis</keyword>
<evidence type="ECO:0000256" key="15">
    <source>
        <dbReference type="PIRSR" id="PIRSR000167-1"/>
    </source>
</evidence>
<evidence type="ECO:0000256" key="14">
    <source>
        <dbReference type="PIRNR" id="PIRNR000167"/>
    </source>
</evidence>
<evidence type="ECO:0000256" key="10">
    <source>
        <dbReference type="ARBA" id="ARBA00023004"/>
    </source>
</evidence>
<dbReference type="InterPro" id="IPR010723">
    <property type="entry name" value="HemN_C"/>
</dbReference>
<keyword evidence="19" id="KW-1185">Reference proteome</keyword>
<comment type="subcellular location">
    <subcellularLocation>
        <location evidence="1 14">Cytoplasm</location>
    </subcellularLocation>
</comment>
<dbReference type="InterPro" id="IPR004558">
    <property type="entry name" value="Coprogen_oxidase_HemN"/>
</dbReference>
<keyword evidence="11 14" id="KW-0411">Iron-sulfur</keyword>
<feature type="binding site" evidence="16">
    <location>
        <position position="81"/>
    </location>
    <ligand>
        <name>[4Fe-4S] cluster</name>
        <dbReference type="ChEBI" id="CHEBI:49883"/>
        <note>4Fe-4S-S-AdoMet</note>
    </ligand>
</feature>
<dbReference type="InterPro" id="IPR007197">
    <property type="entry name" value="rSAM"/>
</dbReference>
<dbReference type="Gene3D" id="3.20.20.70">
    <property type="entry name" value="Aldolase class I"/>
    <property type="match status" value="1"/>
</dbReference>
<sequence length="472" mass="50400">MTAMTQTPSMTQNTAATAAPADQIPASLGNIALAERAVPRYTSYPTAPHFTPAVTADTYRGWLGTLSPCTSLSLYLHVPFCAAMCAYCGCHTKVTRKAEPIAAYRDRLLAEIDLIASLTPARRVKHLHWGGGTPTRLGEEGLTAVAARIASRFQLTADVEHAIELDPRQVTPALAEALRRAGVTRASLGVQDLNPHVQEAIGRVQPHAVVVAAVEALHAAGIDRISFDLMYGLPHQSAADLLHSITLAAAMAPSRISLFGYAHVPWFKSHQKLIDEAALPDAVARFHQAAAAREALIGLGYEAVGLDHFARADDSMAIAAREQTLKRNFQGYTTDDAEALIGFGASAIGRLPQGFVQNAPDLGGYQRAIDAGRPATVRGLALSVEDRVRGDAIERLMCDFAADLEAVARRHGVSGDFFDGDLARLDPLEREGLVSRSDRRVVVSEAGKPLVRVVASLFDAHLAKAGRHSAAV</sequence>
<comment type="pathway">
    <text evidence="2 14">Porphyrin-containing compound metabolism; protoporphyrin-IX biosynthesis; protoporphyrinogen-IX from coproporphyrinogen-III (AdoMet route): step 1/1.</text>
</comment>
<evidence type="ECO:0000256" key="3">
    <source>
        <dbReference type="ARBA" id="ARBA00005493"/>
    </source>
</evidence>
<evidence type="ECO:0000256" key="12">
    <source>
        <dbReference type="ARBA" id="ARBA00023244"/>
    </source>
</evidence>
<dbReference type="PANTHER" id="PTHR13932:SF6">
    <property type="entry name" value="OXYGEN-INDEPENDENT COPROPORPHYRINOGEN III OXIDASE"/>
    <property type="match status" value="1"/>
</dbReference>
<dbReference type="InterPro" id="IPR058240">
    <property type="entry name" value="rSAM_sf"/>
</dbReference>
<feature type="binding site" evidence="15">
    <location>
        <begin position="87"/>
        <end position="89"/>
    </location>
    <ligand>
        <name>S-adenosyl-L-methionine</name>
        <dbReference type="ChEBI" id="CHEBI:59789"/>
        <label>2</label>
    </ligand>
</feature>
<feature type="domain" description="Radical SAM core" evidence="17">
    <location>
        <begin position="66"/>
        <end position="302"/>
    </location>
</feature>
<dbReference type="GO" id="GO:0046872">
    <property type="term" value="F:metal ion binding"/>
    <property type="evidence" value="ECO:0007669"/>
    <property type="project" value="UniProtKB-KW"/>
</dbReference>
<dbReference type="PIRSF" id="PIRSF000167">
    <property type="entry name" value="HemN"/>
    <property type="match status" value="1"/>
</dbReference>
<dbReference type="SFLD" id="SFLDG01065">
    <property type="entry name" value="anaerobic_coproporphyrinogen-I"/>
    <property type="match status" value="1"/>
</dbReference>
<comment type="subunit">
    <text evidence="4">Monomer.</text>
</comment>
<evidence type="ECO:0000256" key="1">
    <source>
        <dbReference type="ARBA" id="ARBA00004496"/>
    </source>
</evidence>
<evidence type="ECO:0000313" key="19">
    <source>
        <dbReference type="Proteomes" id="UP000241808"/>
    </source>
</evidence>
<dbReference type="EMBL" id="PZZL01000005">
    <property type="protein sequence ID" value="PTM55114.1"/>
    <property type="molecule type" value="Genomic_DNA"/>
</dbReference>
<gene>
    <name evidence="18" type="ORF">C8P69_105267</name>
</gene>
<feature type="binding site" evidence="16">
    <location>
        <position position="85"/>
    </location>
    <ligand>
        <name>[4Fe-4S] cluster</name>
        <dbReference type="ChEBI" id="CHEBI:49883"/>
        <note>4Fe-4S-S-AdoMet</note>
    </ligand>
</feature>
<evidence type="ECO:0000256" key="13">
    <source>
        <dbReference type="ARBA" id="ARBA00048321"/>
    </source>
</evidence>
<evidence type="ECO:0000256" key="4">
    <source>
        <dbReference type="ARBA" id="ARBA00011245"/>
    </source>
</evidence>
<feature type="binding site" evidence="15">
    <location>
        <position position="348"/>
    </location>
    <ligand>
        <name>S-adenosyl-L-methionine</name>
        <dbReference type="ChEBI" id="CHEBI:59789"/>
        <label>1</label>
    </ligand>
</feature>
<evidence type="ECO:0000256" key="7">
    <source>
        <dbReference type="ARBA" id="ARBA00022691"/>
    </source>
</evidence>
<feature type="binding site" evidence="15">
    <location>
        <position position="164"/>
    </location>
    <ligand>
        <name>S-adenosyl-L-methionine</name>
        <dbReference type="ChEBI" id="CHEBI:59789"/>
        <label>1</label>
    </ligand>
</feature>
<dbReference type="GO" id="GO:0051989">
    <property type="term" value="F:coproporphyrinogen dehydrogenase activity"/>
    <property type="evidence" value="ECO:0007669"/>
    <property type="project" value="UniProtKB-EC"/>
</dbReference>
<dbReference type="EC" id="1.3.98.3" evidence="14"/>
<dbReference type="Pfam" id="PF06969">
    <property type="entry name" value="HemN_C"/>
    <property type="match status" value="1"/>
</dbReference>
<comment type="similarity">
    <text evidence="3 14">Belongs to the anaerobic coproporphyrinogen-III oxidase family.</text>
</comment>
<dbReference type="SMART" id="SM00729">
    <property type="entry name" value="Elp3"/>
    <property type="match status" value="1"/>
</dbReference>
<dbReference type="Proteomes" id="UP000241808">
    <property type="component" value="Unassembled WGS sequence"/>
</dbReference>
<dbReference type="AlphaFoldDB" id="A0A2T4Z2W7"/>
<feature type="binding site" evidence="15">
    <location>
        <begin position="132"/>
        <end position="133"/>
    </location>
    <ligand>
        <name>S-adenosyl-L-methionine</name>
        <dbReference type="ChEBI" id="CHEBI:59789"/>
        <label>2</label>
    </ligand>
</feature>
<keyword evidence="6 14" id="KW-0963">Cytoplasm</keyword>
<dbReference type="GO" id="GO:0004109">
    <property type="term" value="F:coproporphyrinogen oxidase activity"/>
    <property type="evidence" value="ECO:0007669"/>
    <property type="project" value="InterPro"/>
</dbReference>
<comment type="cofactor">
    <cofactor evidence="14 16">
        <name>[4Fe-4S] cluster</name>
        <dbReference type="ChEBI" id="CHEBI:49883"/>
    </cofactor>
    <text evidence="14 16">Binds 1 [4Fe-4S] cluster. The cluster is coordinated with 3 cysteines and an exchangeable S-adenosyl-L-methionine.</text>
</comment>
<dbReference type="PROSITE" id="PS51918">
    <property type="entry name" value="RADICAL_SAM"/>
    <property type="match status" value="1"/>
</dbReference>
<keyword evidence="8 14" id="KW-0479">Metal-binding</keyword>